<reference evidence="8 9" key="1">
    <citation type="submission" date="2023-02" db="EMBL/GenBank/DDBJ databases">
        <title>Bacterial whole genome sequence for Curvibacter sp. HBC28.</title>
        <authorList>
            <person name="Le V."/>
            <person name="Ko S.-R."/>
            <person name="Ahn C.-Y."/>
            <person name="Oh H.-M."/>
        </authorList>
    </citation>
    <scope>NUCLEOTIDE SEQUENCE [LARGE SCALE GENOMIC DNA]</scope>
    <source>
        <strain evidence="8 9">HBC28</strain>
    </source>
</reference>
<dbReference type="InterPro" id="IPR004089">
    <property type="entry name" value="MCPsignal_dom"/>
</dbReference>
<accession>A0ABT5MK17</accession>
<feature type="compositionally biased region" description="Low complexity" evidence="4">
    <location>
        <begin position="630"/>
        <end position="642"/>
    </location>
</feature>
<dbReference type="PANTHER" id="PTHR43531:SF14">
    <property type="entry name" value="METHYL-ACCEPTING CHEMOTAXIS PROTEIN I-RELATED"/>
    <property type="match status" value="1"/>
</dbReference>
<keyword evidence="1" id="KW-0488">Methylation</keyword>
<dbReference type="InterPro" id="IPR003660">
    <property type="entry name" value="HAMP_dom"/>
</dbReference>
<feature type="domain" description="Methyl-accepting transducer" evidence="6">
    <location>
        <begin position="377"/>
        <end position="606"/>
    </location>
</feature>
<dbReference type="Gene3D" id="1.10.287.950">
    <property type="entry name" value="Methyl-accepting chemotaxis protein"/>
    <property type="match status" value="1"/>
</dbReference>
<evidence type="ECO:0000256" key="5">
    <source>
        <dbReference type="SAM" id="Phobius"/>
    </source>
</evidence>
<evidence type="ECO:0000256" key="4">
    <source>
        <dbReference type="SAM" id="MobiDB-lite"/>
    </source>
</evidence>
<proteinExistence type="inferred from homology"/>
<dbReference type="CDD" id="cd11386">
    <property type="entry name" value="MCP_signal"/>
    <property type="match status" value="1"/>
</dbReference>
<evidence type="ECO:0000259" key="6">
    <source>
        <dbReference type="PROSITE" id="PS50111"/>
    </source>
</evidence>
<dbReference type="Pfam" id="PF00015">
    <property type="entry name" value="MCPsignal"/>
    <property type="match status" value="1"/>
</dbReference>
<evidence type="ECO:0000256" key="2">
    <source>
        <dbReference type="ARBA" id="ARBA00029447"/>
    </source>
</evidence>
<dbReference type="Proteomes" id="UP001528672">
    <property type="component" value="Unassembled WGS sequence"/>
</dbReference>
<evidence type="ECO:0000259" key="7">
    <source>
        <dbReference type="PROSITE" id="PS50885"/>
    </source>
</evidence>
<name>A0ABT5MK17_9BURK</name>
<dbReference type="SUPFAM" id="SSF58104">
    <property type="entry name" value="Methyl-accepting chemotaxis protein (MCP) signaling domain"/>
    <property type="match status" value="1"/>
</dbReference>
<dbReference type="EMBL" id="JAQSIO010000009">
    <property type="protein sequence ID" value="MDD0816730.1"/>
    <property type="molecule type" value="Genomic_DNA"/>
</dbReference>
<keyword evidence="5" id="KW-1133">Transmembrane helix</keyword>
<feature type="region of interest" description="Disordered" evidence="4">
    <location>
        <begin position="630"/>
        <end position="659"/>
    </location>
</feature>
<dbReference type="InterPro" id="IPR051310">
    <property type="entry name" value="MCP_chemotaxis"/>
</dbReference>
<gene>
    <name evidence="8" type="ORF">PSQ39_18970</name>
</gene>
<feature type="transmembrane region" description="Helical" evidence="5">
    <location>
        <begin position="297"/>
        <end position="318"/>
    </location>
</feature>
<keyword evidence="5" id="KW-0472">Membrane</keyword>
<comment type="similarity">
    <text evidence="2">Belongs to the methyl-accepting chemotaxis (MCP) protein family.</text>
</comment>
<keyword evidence="9" id="KW-1185">Reference proteome</keyword>
<dbReference type="SMART" id="SM00283">
    <property type="entry name" value="MA"/>
    <property type="match status" value="1"/>
</dbReference>
<evidence type="ECO:0000256" key="1">
    <source>
        <dbReference type="ARBA" id="ARBA00022481"/>
    </source>
</evidence>
<keyword evidence="3" id="KW-0807">Transducer</keyword>
<keyword evidence="5" id="KW-0812">Transmembrane</keyword>
<feature type="domain" description="HAMP" evidence="7">
    <location>
        <begin position="320"/>
        <end position="372"/>
    </location>
</feature>
<comment type="caution">
    <text evidence="8">The sequence shown here is derived from an EMBL/GenBank/DDBJ whole genome shotgun (WGS) entry which is preliminary data.</text>
</comment>
<evidence type="ECO:0000313" key="9">
    <source>
        <dbReference type="Proteomes" id="UP001528672"/>
    </source>
</evidence>
<evidence type="ECO:0000313" key="8">
    <source>
        <dbReference type="EMBL" id="MDD0816730.1"/>
    </source>
</evidence>
<dbReference type="PROSITE" id="PS50885">
    <property type="entry name" value="HAMP"/>
    <property type="match status" value="1"/>
</dbReference>
<dbReference type="PROSITE" id="PS50111">
    <property type="entry name" value="CHEMOTAXIS_TRANSDUC_2"/>
    <property type="match status" value="1"/>
</dbReference>
<sequence>MGLAMMLVPGYLALKADLSALQVAQKEASGVDPARQTLQTIRTLRQTRTQSVKVLSGERDGETRLKELQQAVSQGIQDMKKSVVPLPDAGLVELTQQLEQSWNLLPPKVNTQAPTPQVAADDHTAVIRVALAQLEAIGDASDLVLDPEPGTYYLIISVLQAMPRLSETWGPIRGLGQEILQKGYAPPDSRERLSNYVAMADLHLHTIQRSLQKAVAADPHIASALQAPVEALVRKAQATLALTRHEITQSERIQHPPAEFVTTLNAMIEVQDQFTTLALNTLSKSLNDRIQAAEQRLVLVVSAIAFFALLAGGLMVLVSRTMNHAMGQALQVSTSVAQGDLRVQVHSEQRDETGHLLQALGAMSQQLSGIVTQVRASSDSIAVGTREIASGNSDLSERTESQARDLQQTSHAMDELLRAVQHNAATAQQANALSLSATEAARTGQHTVSEVVGTMNAITQAAKRIGDIIGVIDGIAFQTNILALNAAVEAARAGEHGRGFAVVAGEVRNLAKHSAQAAKEIKELIQDSVGKTESGMNLVQAAGRDMEGIVTQVNNVSQLVQTIAQSASVQTQDIAAVGQALQRLDQGTQQNAALVEESAAAAVALRQQAQQLLGLVSSFRLEGDLNSAPAEALPADEAPALPSSRGLGHAGRPRALSLA</sequence>
<evidence type="ECO:0000256" key="3">
    <source>
        <dbReference type="PROSITE-ProRule" id="PRU00284"/>
    </source>
</evidence>
<organism evidence="8 9">
    <name type="scientific">Curvibacter microcysteis</name>
    <dbReference type="NCBI Taxonomy" id="3026419"/>
    <lineage>
        <taxon>Bacteria</taxon>
        <taxon>Pseudomonadati</taxon>
        <taxon>Pseudomonadota</taxon>
        <taxon>Betaproteobacteria</taxon>
        <taxon>Burkholderiales</taxon>
        <taxon>Comamonadaceae</taxon>
        <taxon>Curvibacter</taxon>
    </lineage>
</organism>
<dbReference type="SMART" id="SM00304">
    <property type="entry name" value="HAMP"/>
    <property type="match status" value="1"/>
</dbReference>
<dbReference type="PANTHER" id="PTHR43531">
    <property type="entry name" value="PROTEIN ICFG"/>
    <property type="match status" value="1"/>
</dbReference>
<protein>
    <submittedName>
        <fullName evidence="8">Methyl-accepting chemotaxis protein</fullName>
    </submittedName>
</protein>